<evidence type="ECO:0000313" key="3">
    <source>
        <dbReference type="Proteomes" id="UP000017668"/>
    </source>
</evidence>
<accession>A0ABN0HKE5</accession>
<dbReference type="EMBL" id="AMQQ01000021">
    <property type="protein sequence ID" value="EKJ95122.1"/>
    <property type="molecule type" value="Genomic_DNA"/>
</dbReference>
<sequence>MVTIFLVFLLYGIKSFLPRKATFYNTDTRILPPEATVRSRKRVCVGSQRSANSLGGHTRLAGGRMPR</sequence>
<keyword evidence="3" id="KW-1185">Reference proteome</keyword>
<reference evidence="2 3" key="1">
    <citation type="journal article" date="2013" name="Genome Announc.">
        <title>Genome Sequence of Rhizobium lupini HPC(L) Isolated from Saline Desert Soil, Kutch (Gujarat).</title>
        <authorList>
            <person name="Agarwal L."/>
            <person name="Purohit H.J."/>
        </authorList>
    </citation>
    <scope>NUCLEOTIDE SEQUENCE [LARGE SCALE GENOMIC DNA]</scope>
    <source>
        <strain evidence="3">HPC(L)</strain>
    </source>
</reference>
<evidence type="ECO:0000256" key="1">
    <source>
        <dbReference type="SAM" id="MobiDB-lite"/>
    </source>
</evidence>
<comment type="caution">
    <text evidence="2">The sequence shown here is derived from an EMBL/GenBank/DDBJ whole genome shotgun (WGS) entry which is preliminary data.</text>
</comment>
<name>A0ABN0HKE5_RHILU</name>
<organism evidence="2 3">
    <name type="scientific">Bradyrhizobium lupini HPC(L)</name>
    <dbReference type="NCBI Taxonomy" id="1229491"/>
    <lineage>
        <taxon>Bacteria</taxon>
        <taxon>Pseudomonadati</taxon>
        <taxon>Pseudomonadota</taxon>
        <taxon>Alphaproteobacteria</taxon>
        <taxon>Hyphomicrobiales</taxon>
        <taxon>Nitrobacteraceae</taxon>
        <taxon>Bradyrhizobium</taxon>
    </lineage>
</organism>
<protein>
    <submittedName>
        <fullName evidence="2">Uncharacterized protein</fullName>
    </submittedName>
</protein>
<evidence type="ECO:0000313" key="2">
    <source>
        <dbReference type="EMBL" id="EKJ95122.1"/>
    </source>
</evidence>
<proteinExistence type="predicted"/>
<dbReference type="Proteomes" id="UP000017668">
    <property type="component" value="Unassembled WGS sequence"/>
</dbReference>
<feature type="region of interest" description="Disordered" evidence="1">
    <location>
        <begin position="48"/>
        <end position="67"/>
    </location>
</feature>
<gene>
    <name evidence="2" type="ORF">C241_15228</name>
</gene>